<protein>
    <submittedName>
        <fullName evidence="1">Uncharacterized protein</fullName>
    </submittedName>
</protein>
<dbReference type="Gene3D" id="3.40.50.2000">
    <property type="entry name" value="Glycogen Phosphorylase B"/>
    <property type="match status" value="1"/>
</dbReference>
<gene>
    <name evidence="1" type="ORF">C1H46_002405</name>
</gene>
<reference evidence="1 2" key="1">
    <citation type="journal article" date="2019" name="G3 (Bethesda)">
        <title>Sequencing of a Wild Apple (Malus baccata) Genome Unravels the Differences Between Cultivated and Wild Apple Species Regarding Disease Resistance and Cold Tolerance.</title>
        <authorList>
            <person name="Chen X."/>
        </authorList>
    </citation>
    <scope>NUCLEOTIDE SEQUENCE [LARGE SCALE GENOMIC DNA]</scope>
    <source>
        <strain evidence="2">cv. Shandingzi</strain>
        <tissue evidence="1">Leaves</tissue>
    </source>
</reference>
<dbReference type="EMBL" id="VIEB01000024">
    <property type="protein sequence ID" value="TQE12011.1"/>
    <property type="molecule type" value="Genomic_DNA"/>
</dbReference>
<organism evidence="1 2">
    <name type="scientific">Malus baccata</name>
    <name type="common">Siberian crab apple</name>
    <name type="synonym">Pyrus baccata</name>
    <dbReference type="NCBI Taxonomy" id="106549"/>
    <lineage>
        <taxon>Eukaryota</taxon>
        <taxon>Viridiplantae</taxon>
        <taxon>Streptophyta</taxon>
        <taxon>Embryophyta</taxon>
        <taxon>Tracheophyta</taxon>
        <taxon>Spermatophyta</taxon>
        <taxon>Magnoliopsida</taxon>
        <taxon>eudicotyledons</taxon>
        <taxon>Gunneridae</taxon>
        <taxon>Pentapetalae</taxon>
        <taxon>rosids</taxon>
        <taxon>fabids</taxon>
        <taxon>Rosales</taxon>
        <taxon>Rosaceae</taxon>
        <taxon>Amygdaloideae</taxon>
        <taxon>Maleae</taxon>
        <taxon>Malus</taxon>
    </lineage>
</organism>
<dbReference type="AlphaFoldDB" id="A0A540NLV2"/>
<keyword evidence="2" id="KW-1185">Reference proteome</keyword>
<dbReference type="Proteomes" id="UP000315295">
    <property type="component" value="Unassembled WGS sequence"/>
</dbReference>
<accession>A0A540NLV2</accession>
<name>A0A540NLV2_MALBA</name>
<evidence type="ECO:0000313" key="1">
    <source>
        <dbReference type="EMBL" id="TQE12011.1"/>
    </source>
</evidence>
<proteinExistence type="predicted"/>
<sequence>MNLYKLLTSQKPDILITFVSTEEWLGFIGSEATPDNIRLTTIPNVVLSELVRAADMDGFIDIIMTKMEAPFKWLMDWLEPLPYLIVANTFLSWAIHVGNQMSISATLFWPIPASLFYIFQNSDLFHLFKQKTTTSIEREREGGGEEVQKSKRD</sequence>
<dbReference type="SUPFAM" id="SSF53756">
    <property type="entry name" value="UDP-Glycosyltransferase/glycogen phosphorylase"/>
    <property type="match status" value="1"/>
</dbReference>
<dbReference type="STRING" id="106549.A0A540NLV2"/>
<evidence type="ECO:0000313" key="2">
    <source>
        <dbReference type="Proteomes" id="UP000315295"/>
    </source>
</evidence>
<comment type="caution">
    <text evidence="1">The sequence shown here is derived from an EMBL/GenBank/DDBJ whole genome shotgun (WGS) entry which is preliminary data.</text>
</comment>